<evidence type="ECO:0000313" key="2">
    <source>
        <dbReference type="EMBL" id="CAE0107956.1"/>
    </source>
</evidence>
<reference evidence="2" key="1">
    <citation type="submission" date="2021-01" db="EMBL/GenBank/DDBJ databases">
        <authorList>
            <person name="Corre E."/>
            <person name="Pelletier E."/>
            <person name="Niang G."/>
            <person name="Scheremetjew M."/>
            <person name="Finn R."/>
            <person name="Kale V."/>
            <person name="Holt S."/>
            <person name="Cochrane G."/>
            <person name="Meng A."/>
            <person name="Brown T."/>
            <person name="Cohen L."/>
        </authorList>
    </citation>
    <scope>NUCLEOTIDE SEQUENCE</scope>
    <source>
        <strain evidence="2">CCMP281</strain>
    </source>
</reference>
<dbReference type="GO" id="GO:0016757">
    <property type="term" value="F:glycosyltransferase activity"/>
    <property type="evidence" value="ECO:0007669"/>
    <property type="project" value="InterPro"/>
</dbReference>
<organism evidence="2">
    <name type="scientific">Haptolina ericina</name>
    <dbReference type="NCBI Taxonomy" id="156174"/>
    <lineage>
        <taxon>Eukaryota</taxon>
        <taxon>Haptista</taxon>
        <taxon>Haptophyta</taxon>
        <taxon>Prymnesiophyceae</taxon>
        <taxon>Prymnesiales</taxon>
        <taxon>Prymnesiaceae</taxon>
        <taxon>Haptolina</taxon>
    </lineage>
</organism>
<protein>
    <recommendedName>
        <fullName evidence="1">Glycosyltransferase 61 catalytic domain-containing protein</fullName>
    </recommendedName>
</protein>
<accession>A0A7S3AN44</accession>
<gene>
    <name evidence="2" type="ORF">HERI1096_LOCUS8615</name>
</gene>
<feature type="domain" description="Glycosyltransferase 61 catalytic" evidence="1">
    <location>
        <begin position="158"/>
        <end position="245"/>
    </location>
</feature>
<dbReference type="Pfam" id="PF04577">
    <property type="entry name" value="Glyco_transf_61"/>
    <property type="match status" value="1"/>
</dbReference>
<evidence type="ECO:0000259" key="1">
    <source>
        <dbReference type="Pfam" id="PF04577"/>
    </source>
</evidence>
<sequence>MSVPQPWSMYRKNPTLLTFNVSDYVLHGCAADEEIPLVSVCAFQLHGDYLNVGHSGQVLYRCWSWFRTMRTAKRQLLELSRPASHWPGLNARPWQADLIASMNATYTRKMPSACVAVWKLRSSATPHDPFLYPGFTEAFFTCPEAAWELASAVTKQSPGYRSRAVHLNVRVGILNRLGGKRPWIHSEAFIALVRREHPEVSIDEWTMDNLTLAEQVKAIRSHDIIISPHGAQNSNFAFAVPCTVLLELFPAQYFLPMYLDLAGEVGARTFYMYPGTRERAVRETMAHTAASFSRQRVLRHQRVTTPAEEVLGALRTLIREFRTCVRHGRYLELPQGFDNVPTLGGFQWLSLNSSHVRGRYSGTDVGATMRSTCLFCNATAGCCAQGVTVDLRRVFFCRACY</sequence>
<dbReference type="EMBL" id="HBHX01015358">
    <property type="protein sequence ID" value="CAE0107956.1"/>
    <property type="molecule type" value="Transcribed_RNA"/>
</dbReference>
<dbReference type="AlphaFoldDB" id="A0A7S3AN44"/>
<dbReference type="InterPro" id="IPR049625">
    <property type="entry name" value="Glyco_transf_61_cat"/>
</dbReference>
<name>A0A7S3AN44_9EUKA</name>
<proteinExistence type="predicted"/>